<reference evidence="2 3" key="1">
    <citation type="submission" date="2012-06" db="EMBL/GenBank/DDBJ databases">
        <title>Finished plasmid 5 of genome of Microcoleus sp. PCC 7113.</title>
        <authorList>
            <consortium name="US DOE Joint Genome Institute"/>
            <person name="Gugger M."/>
            <person name="Coursin T."/>
            <person name="Rippka R."/>
            <person name="Tandeau De Marsac N."/>
            <person name="Huntemann M."/>
            <person name="Wei C.-L."/>
            <person name="Han J."/>
            <person name="Detter J.C."/>
            <person name="Han C."/>
            <person name="Tapia R."/>
            <person name="Chen A."/>
            <person name="Kyrpides N."/>
            <person name="Mavromatis K."/>
            <person name="Markowitz V."/>
            <person name="Szeto E."/>
            <person name="Ivanova N."/>
            <person name="Pagani I."/>
            <person name="Pati A."/>
            <person name="Goodwin L."/>
            <person name="Nordberg H.P."/>
            <person name="Cantor M.N."/>
            <person name="Hua S.X."/>
            <person name="Woyke T."/>
            <person name="Kerfeld C.A."/>
        </authorList>
    </citation>
    <scope>NUCLEOTIDE SEQUENCE [LARGE SCALE GENOMIC DNA]</scope>
    <source>
        <strain evidence="2 3">PCC 7113</strain>
        <plasmid evidence="2 3">pMIC7113.05</plasmid>
    </source>
</reference>
<geneLocation type="plasmid" evidence="2 3">
    <name>pMIC7113.05</name>
</geneLocation>
<keyword evidence="3" id="KW-1185">Reference proteome</keyword>
<name>K9WQ35_9CYAN</name>
<dbReference type="EMBL" id="CP003635">
    <property type="protein sequence ID" value="AFZ22288.1"/>
    <property type="molecule type" value="Genomic_DNA"/>
</dbReference>
<gene>
    <name evidence="2" type="ORF">Mic7113_6726</name>
</gene>
<keyword evidence="2" id="KW-0614">Plasmid</keyword>
<evidence type="ECO:0000256" key="1">
    <source>
        <dbReference type="SAM" id="MobiDB-lite"/>
    </source>
</evidence>
<evidence type="ECO:0000313" key="3">
    <source>
        <dbReference type="Proteomes" id="UP000010471"/>
    </source>
</evidence>
<organism evidence="2 3">
    <name type="scientific">Allocoleopsis franciscana PCC 7113</name>
    <dbReference type="NCBI Taxonomy" id="1173027"/>
    <lineage>
        <taxon>Bacteria</taxon>
        <taxon>Bacillati</taxon>
        <taxon>Cyanobacteriota</taxon>
        <taxon>Cyanophyceae</taxon>
        <taxon>Coleofasciculales</taxon>
        <taxon>Coleofasciculaceae</taxon>
        <taxon>Allocoleopsis</taxon>
        <taxon>Allocoleopsis franciscana</taxon>
    </lineage>
</organism>
<proteinExistence type="predicted"/>
<protein>
    <submittedName>
        <fullName evidence="2">Uncharacterized protein</fullName>
    </submittedName>
</protein>
<dbReference type="AlphaFoldDB" id="K9WQ35"/>
<dbReference type="HOGENOM" id="CLU_2180840_0_0_3"/>
<dbReference type="KEGG" id="mic:Mic7113_6726"/>
<dbReference type="RefSeq" id="WP_015186296.1">
    <property type="nucleotide sequence ID" value="NC_019741.1"/>
</dbReference>
<feature type="region of interest" description="Disordered" evidence="1">
    <location>
        <begin position="57"/>
        <end position="109"/>
    </location>
</feature>
<accession>K9WQ35</accession>
<evidence type="ECO:0000313" key="2">
    <source>
        <dbReference type="EMBL" id="AFZ22288.1"/>
    </source>
</evidence>
<dbReference type="Proteomes" id="UP000010471">
    <property type="component" value="Plasmid pMIC7113.05"/>
</dbReference>
<sequence>MKRFQVDIKPNHQPFVRQLMKKLGDVSSADAIGFLIETQIYAALARLEPVLRAPQLAPESPQPVANPSKVQQHKSQEVARNHQPPQPSAVSHVTPHDDATNALDALLSA</sequence>